<protein>
    <submittedName>
        <fullName evidence="2">Gfo/Idh/MocA family oxidoreductase</fullName>
    </submittedName>
</protein>
<dbReference type="SUPFAM" id="SSF51735">
    <property type="entry name" value="NAD(P)-binding Rossmann-fold domains"/>
    <property type="match status" value="1"/>
</dbReference>
<name>A0AAW4W452_9FIRM</name>
<dbReference type="InterPro" id="IPR000683">
    <property type="entry name" value="Gfo/Idh/MocA-like_OxRdtase_N"/>
</dbReference>
<dbReference type="Gene3D" id="3.40.50.720">
    <property type="entry name" value="NAD(P)-binding Rossmann-like Domain"/>
    <property type="match status" value="1"/>
</dbReference>
<dbReference type="Proteomes" id="UP001198612">
    <property type="component" value="Unassembled WGS sequence"/>
</dbReference>
<organism evidence="2 3">
    <name type="scientific">Blautia fusiformis</name>
    <dbReference type="NCBI Taxonomy" id="2881264"/>
    <lineage>
        <taxon>Bacteria</taxon>
        <taxon>Bacillati</taxon>
        <taxon>Bacillota</taxon>
        <taxon>Clostridia</taxon>
        <taxon>Lachnospirales</taxon>
        <taxon>Lachnospiraceae</taxon>
        <taxon>Blautia</taxon>
    </lineage>
</organism>
<dbReference type="RefSeq" id="WP_059085239.1">
    <property type="nucleotide sequence ID" value="NZ_JAJEQQ010000001.1"/>
</dbReference>
<keyword evidence="3" id="KW-1185">Reference proteome</keyword>
<sequence>MNWEDSNNILNIGIIGAGFAAGVHSKALKSIDCSMRQYIFDVNDEIAKRFSDEYDCKAAKTLDDLFDSVDAVIIATPVWTHFDFVRKALEHNKHILCEKPMAQSYAEAKEMCGLSEITSVICAVGFNYRFFDITKSLQNEIKNTTVEEIHLSIRRLFRNDWRRDETSVLSDLGIHLIDLLSILSGGKIDVDCCKTQMKYINACDYESIVKGYTDNNIAFCLEAARIDNPKDVRFFVQIKCDRKIIKYDSRTMQIYSVTEGGKTQMKSLSNEINKEDFFDFYDSIMLQDKEWVAAIRGKNNFVVASFNDGYQSQIALDRILQLNDSR</sequence>
<dbReference type="GO" id="GO:0000166">
    <property type="term" value="F:nucleotide binding"/>
    <property type="evidence" value="ECO:0007669"/>
    <property type="project" value="InterPro"/>
</dbReference>
<evidence type="ECO:0000313" key="3">
    <source>
        <dbReference type="Proteomes" id="UP001198612"/>
    </source>
</evidence>
<proteinExistence type="predicted"/>
<reference evidence="2 3" key="1">
    <citation type="submission" date="2021-10" db="EMBL/GenBank/DDBJ databases">
        <title>Anaerobic single-cell dispensing facilitates the cultivation of human gut bacteria.</title>
        <authorList>
            <person name="Afrizal A."/>
        </authorList>
    </citation>
    <scope>NUCLEOTIDE SEQUENCE [LARGE SCALE GENOMIC DNA]</scope>
    <source>
        <strain evidence="2 3">CLA-AA-H217</strain>
    </source>
</reference>
<dbReference type="PANTHER" id="PTHR43377:SF1">
    <property type="entry name" value="BILIVERDIN REDUCTASE A"/>
    <property type="match status" value="1"/>
</dbReference>
<dbReference type="AlphaFoldDB" id="A0AAW4W452"/>
<dbReference type="Gene3D" id="3.30.360.10">
    <property type="entry name" value="Dihydrodipicolinate Reductase, domain 2"/>
    <property type="match status" value="1"/>
</dbReference>
<dbReference type="InterPro" id="IPR036291">
    <property type="entry name" value="NAD(P)-bd_dom_sf"/>
</dbReference>
<dbReference type="PANTHER" id="PTHR43377">
    <property type="entry name" value="BILIVERDIN REDUCTASE A"/>
    <property type="match status" value="1"/>
</dbReference>
<accession>A0AAW4W452</accession>
<feature type="domain" description="Gfo/Idh/MocA-like oxidoreductase N-terminal" evidence="1">
    <location>
        <begin position="10"/>
        <end position="126"/>
    </location>
</feature>
<dbReference type="Pfam" id="PF01408">
    <property type="entry name" value="GFO_IDH_MocA"/>
    <property type="match status" value="1"/>
</dbReference>
<evidence type="ECO:0000259" key="1">
    <source>
        <dbReference type="Pfam" id="PF01408"/>
    </source>
</evidence>
<comment type="caution">
    <text evidence="2">The sequence shown here is derived from an EMBL/GenBank/DDBJ whole genome shotgun (WGS) entry which is preliminary data.</text>
</comment>
<dbReference type="InterPro" id="IPR051450">
    <property type="entry name" value="Gfo/Idh/MocA_Oxidoreductases"/>
</dbReference>
<evidence type="ECO:0000313" key="2">
    <source>
        <dbReference type="EMBL" id="MCC2226384.1"/>
    </source>
</evidence>
<gene>
    <name evidence="2" type="ORF">LKD40_00910</name>
</gene>
<dbReference type="EMBL" id="JAJEQQ010000001">
    <property type="protein sequence ID" value="MCC2226384.1"/>
    <property type="molecule type" value="Genomic_DNA"/>
</dbReference>